<accession>A0A8X7U7E2</accession>
<dbReference type="Proteomes" id="UP000886595">
    <property type="component" value="Unassembled WGS sequence"/>
</dbReference>
<keyword evidence="2" id="KW-1185">Reference proteome</keyword>
<sequence length="121" mass="12871">MEVAAPPLGPLPAPRLWLATESAAGVRENDQLSIYGDTKTAQTVMLTQHQLCKILPDIKMLFTNHTYAVSNGPLAPSSVNQPVTTLTKPTAFPSLGAHGINLNPFRPGTVAAANAAKWPWS</sequence>
<dbReference type="EMBL" id="JAAMPC010000013">
    <property type="protein sequence ID" value="KAG2269025.1"/>
    <property type="molecule type" value="Genomic_DNA"/>
</dbReference>
<reference evidence="1 2" key="1">
    <citation type="submission" date="2020-02" db="EMBL/GenBank/DDBJ databases">
        <authorList>
            <person name="Ma Q."/>
            <person name="Huang Y."/>
            <person name="Song X."/>
            <person name="Pei D."/>
        </authorList>
    </citation>
    <scope>NUCLEOTIDE SEQUENCE [LARGE SCALE GENOMIC DNA]</scope>
    <source>
        <strain evidence="1">Sxm20200214</strain>
        <tissue evidence="1">Leaf</tissue>
    </source>
</reference>
<organism evidence="1 2">
    <name type="scientific">Brassica carinata</name>
    <name type="common">Ethiopian mustard</name>
    <name type="synonym">Abyssinian cabbage</name>
    <dbReference type="NCBI Taxonomy" id="52824"/>
    <lineage>
        <taxon>Eukaryota</taxon>
        <taxon>Viridiplantae</taxon>
        <taxon>Streptophyta</taxon>
        <taxon>Embryophyta</taxon>
        <taxon>Tracheophyta</taxon>
        <taxon>Spermatophyta</taxon>
        <taxon>Magnoliopsida</taxon>
        <taxon>eudicotyledons</taxon>
        <taxon>Gunneridae</taxon>
        <taxon>Pentapetalae</taxon>
        <taxon>rosids</taxon>
        <taxon>malvids</taxon>
        <taxon>Brassicales</taxon>
        <taxon>Brassicaceae</taxon>
        <taxon>Brassiceae</taxon>
        <taxon>Brassica</taxon>
    </lineage>
</organism>
<gene>
    <name evidence="1" type="ORF">Bca52824_063580</name>
</gene>
<comment type="caution">
    <text evidence="1">The sequence shown here is derived from an EMBL/GenBank/DDBJ whole genome shotgun (WGS) entry which is preliminary data.</text>
</comment>
<name>A0A8X7U7E2_BRACI</name>
<dbReference type="AlphaFoldDB" id="A0A8X7U7E2"/>
<proteinExistence type="predicted"/>
<evidence type="ECO:0000313" key="1">
    <source>
        <dbReference type="EMBL" id="KAG2269025.1"/>
    </source>
</evidence>
<protein>
    <submittedName>
        <fullName evidence="1">Uncharacterized protein</fullName>
    </submittedName>
</protein>
<evidence type="ECO:0000313" key="2">
    <source>
        <dbReference type="Proteomes" id="UP000886595"/>
    </source>
</evidence>
<dbReference type="OrthoDB" id="1602884at2759"/>